<evidence type="ECO:0000313" key="5">
    <source>
        <dbReference type="EMBL" id="EGC01564.1"/>
    </source>
</evidence>
<sequence>MNGSRTDLAVEAARRLSLSRDIEGAERRIDIIESAQLEMADITISTTAAADTIGRPKGRYITLKALDSTFENYCPCFAERVKVLAESLRDLAGGAERVLVAGLGNRHLTADSLGPLTVDGIFATRHIMRLSHELETGGLTEVSAVETGVLGQTGIESTEQVKALCEAVRPDLVIAVDALACWELGHLGRTIQLCDTGISPGSGVENARRELSRATLGVTCIAIGVPMVVDLSSAAEMIFDRPAPEGSERMTVTPASADRLVRSAAAYISEAINQAFQPTLTPEELRTLV</sequence>
<dbReference type="EMBL" id="ADKM02000128">
    <property type="protein sequence ID" value="EGC01564.1"/>
    <property type="molecule type" value="Genomic_DNA"/>
</dbReference>
<evidence type="ECO:0000256" key="1">
    <source>
        <dbReference type="ARBA" id="ARBA00022670"/>
    </source>
</evidence>
<dbReference type="Pfam" id="PF03418">
    <property type="entry name" value="Peptidase_A25"/>
    <property type="match status" value="1"/>
</dbReference>
<reference evidence="5 6" key="1">
    <citation type="submission" date="2011-02" db="EMBL/GenBank/DDBJ databases">
        <authorList>
            <person name="Nelson K.E."/>
            <person name="Sutton G."/>
            <person name="Torralba M."/>
            <person name="Durkin S."/>
            <person name="Harkins D."/>
            <person name="Montgomery R."/>
            <person name="Ziemer C."/>
            <person name="Klaassens E."/>
            <person name="Ocuiv P."/>
            <person name="Morrison M."/>
        </authorList>
    </citation>
    <scope>NUCLEOTIDE SEQUENCE [LARGE SCALE GENOMIC DNA]</scope>
    <source>
        <strain evidence="5 6">8</strain>
    </source>
</reference>
<keyword evidence="2 4" id="KW-0378">Hydrolase</keyword>
<comment type="subunit">
    <text evidence="4">Homotetramer.</text>
</comment>
<accession>E9SGL7</accession>
<dbReference type="Gene3D" id="3.40.50.1450">
    <property type="entry name" value="HybD-like"/>
    <property type="match status" value="1"/>
</dbReference>
<evidence type="ECO:0000256" key="4">
    <source>
        <dbReference type="HAMAP-Rule" id="MF_00626"/>
    </source>
</evidence>
<feature type="propeptide" id="PRO_5005049085" evidence="4">
    <location>
        <begin position="1"/>
        <end position="7"/>
    </location>
</feature>
<dbReference type="MEROPS" id="A25.001"/>
<dbReference type="AlphaFoldDB" id="E9SGL7"/>
<dbReference type="NCBIfam" id="TIGR01441">
    <property type="entry name" value="GPR"/>
    <property type="match status" value="1"/>
</dbReference>
<comment type="caution">
    <text evidence="5">The sequence shown here is derived from an EMBL/GenBank/DDBJ whole genome shotgun (WGS) entry which is preliminary data.</text>
</comment>
<keyword evidence="3 4" id="KW-0865">Zymogen</keyword>
<dbReference type="GO" id="GO:0006508">
    <property type="term" value="P:proteolysis"/>
    <property type="evidence" value="ECO:0007669"/>
    <property type="project" value="UniProtKB-UniRule"/>
</dbReference>
<dbReference type="Proteomes" id="UP000004259">
    <property type="component" value="Unassembled WGS sequence"/>
</dbReference>
<gene>
    <name evidence="4" type="primary">gpr</name>
    <name evidence="5" type="ORF">CUS_5691</name>
</gene>
<keyword evidence="1 4" id="KW-0645">Protease</keyword>
<dbReference type="eggNOG" id="COG0680">
    <property type="taxonomic scope" value="Bacteria"/>
</dbReference>
<dbReference type="SUPFAM" id="SSF53163">
    <property type="entry name" value="HybD-like"/>
    <property type="match status" value="1"/>
</dbReference>
<dbReference type="EC" id="3.4.24.78" evidence="4"/>
<evidence type="ECO:0000256" key="3">
    <source>
        <dbReference type="ARBA" id="ARBA00023145"/>
    </source>
</evidence>
<dbReference type="HAMAP" id="MF_00626">
    <property type="entry name" value="Germination_prot"/>
    <property type="match status" value="1"/>
</dbReference>
<comment type="PTM">
    <text evidence="4">Autoproteolytically processed. The inactive tetrameric zymogen termed p46 autoprocesses to a smaller form termed p41, which is active only during spore germination.</text>
</comment>
<dbReference type="STRING" id="246199.CUS_5691"/>
<feature type="chain" id="PRO_5023236856" description="Germination protease" evidence="4">
    <location>
        <begin position="8"/>
        <end position="289"/>
    </location>
</feature>
<dbReference type="GO" id="GO:0004222">
    <property type="term" value="F:metalloendopeptidase activity"/>
    <property type="evidence" value="ECO:0007669"/>
    <property type="project" value="UniProtKB-UniRule"/>
</dbReference>
<evidence type="ECO:0000313" key="6">
    <source>
        <dbReference type="Proteomes" id="UP000004259"/>
    </source>
</evidence>
<dbReference type="OrthoDB" id="9777293at2"/>
<dbReference type="InterPro" id="IPR005080">
    <property type="entry name" value="Peptidase_A25"/>
</dbReference>
<keyword evidence="6" id="KW-1185">Reference proteome</keyword>
<dbReference type="RefSeq" id="WP_004167524.1">
    <property type="nucleotide sequence ID" value="NZ_ADKM02000128.1"/>
</dbReference>
<name>E9SGL7_RUMAL</name>
<dbReference type="InterPro" id="IPR023430">
    <property type="entry name" value="Pept_HybD-like_dom_sf"/>
</dbReference>
<comment type="catalytic activity">
    <reaction evidence="4">
        <text>Endopeptidase action with P4 Glu or Asp, P1 preferably Glu &gt; Asp, P1' hydrophobic and P2' Ala.</text>
        <dbReference type="EC" id="3.4.24.78"/>
    </reaction>
</comment>
<comment type="similarity">
    <text evidence="4">Belongs to the peptidase A25 family.</text>
</comment>
<organism evidence="5 6">
    <name type="scientific">Ruminococcus albus 8</name>
    <dbReference type="NCBI Taxonomy" id="246199"/>
    <lineage>
        <taxon>Bacteria</taxon>
        <taxon>Bacillati</taxon>
        <taxon>Bacillota</taxon>
        <taxon>Clostridia</taxon>
        <taxon>Eubacteriales</taxon>
        <taxon>Oscillospiraceae</taxon>
        <taxon>Ruminococcus</taxon>
    </lineage>
</organism>
<evidence type="ECO:0000256" key="2">
    <source>
        <dbReference type="ARBA" id="ARBA00022801"/>
    </source>
</evidence>
<dbReference type="GO" id="GO:0009847">
    <property type="term" value="P:spore germination"/>
    <property type="evidence" value="ECO:0007669"/>
    <property type="project" value="UniProtKB-UniRule"/>
</dbReference>
<comment type="function">
    <text evidence="4">Initiates the rapid degradation of small, acid-soluble proteins during spore germination.</text>
</comment>
<proteinExistence type="inferred from homology"/>
<protein>
    <recommendedName>
        <fullName evidence="4">Germination protease</fullName>
        <ecNumber evidence="4">3.4.24.78</ecNumber>
    </recommendedName>
    <alternativeName>
        <fullName evidence="4">GPR endopeptidase</fullName>
    </alternativeName>
    <alternativeName>
        <fullName evidence="4">Germination proteinase</fullName>
    </alternativeName>
    <alternativeName>
        <fullName evidence="4">Spore protease</fullName>
    </alternativeName>
</protein>